<protein>
    <submittedName>
        <fullName evidence="3">Glycosyltransferase</fullName>
    </submittedName>
</protein>
<reference evidence="3 4" key="1">
    <citation type="submission" date="2020-01" db="EMBL/GenBank/DDBJ databases">
        <title>Genomic analysis of Aminipila sp. CBA3637.</title>
        <authorList>
            <person name="Kim Y.B."/>
            <person name="Roh S.W."/>
        </authorList>
    </citation>
    <scope>NUCLEOTIDE SEQUENCE [LARGE SCALE GENOMIC DNA]</scope>
    <source>
        <strain evidence="3 4">CBA3637</strain>
    </source>
</reference>
<dbReference type="RefSeq" id="WP_162361833.1">
    <property type="nucleotide sequence ID" value="NZ_CP047591.1"/>
</dbReference>
<evidence type="ECO:0000313" key="3">
    <source>
        <dbReference type="EMBL" id="QHI72063.1"/>
    </source>
</evidence>
<dbReference type="KEGG" id="amic:Ami3637_06320"/>
<feature type="transmembrane region" description="Helical" evidence="1">
    <location>
        <begin position="359"/>
        <end position="390"/>
    </location>
</feature>
<sequence>MHNKPLFTVGIVAYKNYRFIKEAIESVFIQDYDNIELIVSNDGSDDFREDELLSYFEQHRYNHPNIKYIKINNNERNLGTCKHLNKVKSMANGDYIMFMAADDAFYDKYSISNIVKGFFDCNEPLALCGRCGMYDNELCEFTEVVPRHEVVHRLQNMEPTQMYHTLVADMYIPTAATTYNMKAFKVLGDFDENIFLVEDWAFFLKMTRLGYKPGYIDVEVSKHRGGGGCHGNESGIEQFNKNFFKDEIAIMEIEIMPYLSTMEKSLSHQLKTRYDFLKALWIQKYEWQQMSRADKFQFMVKKSPKLLREGLNRLRHKLVDVFLTKFSDKNFILTIIFLFLVAKFFNLAEFISYDLNYYICYFAALFCTAAVGLFLTGICIRTLYFIYIPVKNGLKKILKR</sequence>
<name>A0A6P1MFV8_9FIRM</name>
<keyword evidence="1" id="KW-0812">Transmembrane</keyword>
<dbReference type="AlphaFoldDB" id="A0A6P1MFV8"/>
<dbReference type="InterPro" id="IPR001173">
    <property type="entry name" value="Glyco_trans_2-like"/>
</dbReference>
<feature type="transmembrane region" description="Helical" evidence="1">
    <location>
        <begin position="331"/>
        <end position="353"/>
    </location>
</feature>
<dbReference type="GO" id="GO:0016758">
    <property type="term" value="F:hexosyltransferase activity"/>
    <property type="evidence" value="ECO:0007669"/>
    <property type="project" value="UniProtKB-ARBA"/>
</dbReference>
<dbReference type="SUPFAM" id="SSF53448">
    <property type="entry name" value="Nucleotide-diphospho-sugar transferases"/>
    <property type="match status" value="1"/>
</dbReference>
<gene>
    <name evidence="3" type="ORF">Ami3637_06320</name>
</gene>
<keyword evidence="3" id="KW-0808">Transferase</keyword>
<evidence type="ECO:0000256" key="1">
    <source>
        <dbReference type="SAM" id="Phobius"/>
    </source>
</evidence>
<dbReference type="Gene3D" id="3.90.550.10">
    <property type="entry name" value="Spore Coat Polysaccharide Biosynthesis Protein SpsA, Chain A"/>
    <property type="match status" value="1"/>
</dbReference>
<dbReference type="PANTHER" id="PTHR22916">
    <property type="entry name" value="GLYCOSYLTRANSFERASE"/>
    <property type="match status" value="1"/>
</dbReference>
<dbReference type="InterPro" id="IPR029044">
    <property type="entry name" value="Nucleotide-diphossugar_trans"/>
</dbReference>
<keyword evidence="1" id="KW-1133">Transmembrane helix</keyword>
<dbReference type="EMBL" id="CP047591">
    <property type="protein sequence ID" value="QHI72063.1"/>
    <property type="molecule type" value="Genomic_DNA"/>
</dbReference>
<dbReference type="Proteomes" id="UP000463883">
    <property type="component" value="Chromosome"/>
</dbReference>
<accession>A0A6P1MFV8</accession>
<dbReference type="Pfam" id="PF00535">
    <property type="entry name" value="Glycos_transf_2"/>
    <property type="match status" value="1"/>
</dbReference>
<evidence type="ECO:0000259" key="2">
    <source>
        <dbReference type="Pfam" id="PF00535"/>
    </source>
</evidence>
<keyword evidence="1" id="KW-0472">Membrane</keyword>
<proteinExistence type="predicted"/>
<organism evidence="3 4">
    <name type="scientific">Aminipila terrae</name>
    <dbReference type="NCBI Taxonomy" id="2697030"/>
    <lineage>
        <taxon>Bacteria</taxon>
        <taxon>Bacillati</taxon>
        <taxon>Bacillota</taxon>
        <taxon>Clostridia</taxon>
        <taxon>Peptostreptococcales</taxon>
        <taxon>Anaerovoracaceae</taxon>
        <taxon>Aminipila</taxon>
    </lineage>
</organism>
<dbReference type="PANTHER" id="PTHR22916:SF3">
    <property type="entry name" value="UDP-GLCNAC:BETAGAL BETA-1,3-N-ACETYLGLUCOSAMINYLTRANSFERASE-LIKE PROTEIN 1"/>
    <property type="match status" value="1"/>
</dbReference>
<feature type="domain" description="Glycosyltransferase 2-like" evidence="2">
    <location>
        <begin position="8"/>
        <end position="118"/>
    </location>
</feature>
<evidence type="ECO:0000313" key="4">
    <source>
        <dbReference type="Proteomes" id="UP000463883"/>
    </source>
</evidence>
<keyword evidence="4" id="KW-1185">Reference proteome</keyword>